<proteinExistence type="predicted"/>
<dbReference type="Proteomes" id="UP001244341">
    <property type="component" value="Chromosome 8b"/>
</dbReference>
<keyword evidence="3" id="KW-1185">Reference proteome</keyword>
<feature type="compositionally biased region" description="Low complexity" evidence="1">
    <location>
        <begin position="1"/>
        <end position="21"/>
    </location>
</feature>
<sequence length="214" mass="21860">MANPTSADQSSRSSQTSGAPRDLYPAAAATKAGQGRRAPAGAAAAAGTVAAATAAVADAPPAAAALPAGHQLYRIEDLQQRAEAVEAAGKEPSRRRQQQGARAVQPAAAAAAAAAAAQEQDLGQGLAVVPDSNRPFTITMHNPRDGRDYVVAHYEPHALQHATLSSSSSSSSSTKYSAGGPAADLCEVFHSRDRDLLLQRTSAAERDRSSGQDP</sequence>
<reference evidence="2 3" key="1">
    <citation type="submission" date="2023-05" db="EMBL/GenBank/DDBJ databases">
        <title>A 100% complete, gapless, phased diploid assembly of the Scenedesmus obliquus UTEX 3031 genome.</title>
        <authorList>
            <person name="Biondi T.C."/>
            <person name="Hanschen E.R."/>
            <person name="Kwon T."/>
            <person name="Eng W."/>
            <person name="Kruse C.P.S."/>
            <person name="Koehler S.I."/>
            <person name="Kunde Y."/>
            <person name="Gleasner C.D."/>
            <person name="You Mak K.T."/>
            <person name="Polle J."/>
            <person name="Hovde B.T."/>
            <person name="Starkenburg S.R."/>
        </authorList>
    </citation>
    <scope>NUCLEOTIDE SEQUENCE [LARGE SCALE GENOMIC DNA]</scope>
    <source>
        <strain evidence="2 3">DOE0152z</strain>
    </source>
</reference>
<feature type="region of interest" description="Disordered" evidence="1">
    <location>
        <begin position="83"/>
        <end position="107"/>
    </location>
</feature>
<evidence type="ECO:0000313" key="2">
    <source>
        <dbReference type="EMBL" id="WIA17224.1"/>
    </source>
</evidence>
<name>A0ABY8U7Y4_TETOB</name>
<gene>
    <name evidence="2" type="ORF">OEZ85_014103</name>
</gene>
<feature type="region of interest" description="Disordered" evidence="1">
    <location>
        <begin position="161"/>
        <end position="181"/>
    </location>
</feature>
<organism evidence="2 3">
    <name type="scientific">Tetradesmus obliquus</name>
    <name type="common">Green alga</name>
    <name type="synonym">Acutodesmus obliquus</name>
    <dbReference type="NCBI Taxonomy" id="3088"/>
    <lineage>
        <taxon>Eukaryota</taxon>
        <taxon>Viridiplantae</taxon>
        <taxon>Chlorophyta</taxon>
        <taxon>core chlorophytes</taxon>
        <taxon>Chlorophyceae</taxon>
        <taxon>CS clade</taxon>
        <taxon>Sphaeropleales</taxon>
        <taxon>Scenedesmaceae</taxon>
        <taxon>Tetradesmus</taxon>
    </lineage>
</organism>
<evidence type="ECO:0000313" key="3">
    <source>
        <dbReference type="Proteomes" id="UP001244341"/>
    </source>
</evidence>
<feature type="compositionally biased region" description="Low complexity" evidence="1">
    <location>
        <begin position="98"/>
        <end position="107"/>
    </location>
</feature>
<accession>A0ABY8U7Y4</accession>
<dbReference type="EMBL" id="CP126215">
    <property type="protein sequence ID" value="WIA17224.1"/>
    <property type="molecule type" value="Genomic_DNA"/>
</dbReference>
<protein>
    <submittedName>
        <fullName evidence="2">Uncharacterized protein</fullName>
    </submittedName>
</protein>
<feature type="compositionally biased region" description="Basic and acidic residues" evidence="1">
    <location>
        <begin position="83"/>
        <end position="94"/>
    </location>
</feature>
<evidence type="ECO:0000256" key="1">
    <source>
        <dbReference type="SAM" id="MobiDB-lite"/>
    </source>
</evidence>
<feature type="region of interest" description="Disordered" evidence="1">
    <location>
        <begin position="1"/>
        <end position="43"/>
    </location>
</feature>